<feature type="domain" description="Deacetylase PdaC" evidence="2">
    <location>
        <begin position="25"/>
        <end position="128"/>
    </location>
</feature>
<dbReference type="STRING" id="357809.Cphy_1278"/>
<keyword evidence="4" id="KW-1185">Reference proteome</keyword>
<dbReference type="Pfam" id="PF11738">
    <property type="entry name" value="DUF3298"/>
    <property type="match status" value="1"/>
</dbReference>
<proteinExistence type="predicted"/>
<dbReference type="AlphaFoldDB" id="A9KNQ5"/>
<dbReference type="HOGENOM" id="CLU_1218098_0_0_9"/>
<dbReference type="Gene3D" id="3.90.640.20">
    <property type="entry name" value="Heat-shock cognate protein, ATPase"/>
    <property type="match status" value="1"/>
</dbReference>
<evidence type="ECO:0008006" key="5">
    <source>
        <dbReference type="Google" id="ProtNLM"/>
    </source>
</evidence>
<dbReference type="InterPro" id="IPR021729">
    <property type="entry name" value="DUF3298"/>
</dbReference>
<gene>
    <name evidence="3" type="ordered locus">Cphy_1278</name>
</gene>
<evidence type="ECO:0000313" key="4">
    <source>
        <dbReference type="Proteomes" id="UP000000370"/>
    </source>
</evidence>
<dbReference type="EMBL" id="CP000885">
    <property type="protein sequence ID" value="ABX41656.1"/>
    <property type="molecule type" value="Genomic_DNA"/>
</dbReference>
<evidence type="ECO:0000259" key="1">
    <source>
        <dbReference type="Pfam" id="PF11738"/>
    </source>
</evidence>
<organism evidence="3 4">
    <name type="scientific">Lachnoclostridium phytofermentans (strain ATCC 700394 / DSM 18823 / ISDg)</name>
    <name type="common">Clostridium phytofermentans</name>
    <dbReference type="NCBI Taxonomy" id="357809"/>
    <lineage>
        <taxon>Bacteria</taxon>
        <taxon>Bacillati</taxon>
        <taxon>Bacillota</taxon>
        <taxon>Clostridia</taxon>
        <taxon>Lachnospirales</taxon>
        <taxon>Lachnospiraceae</taxon>
    </lineage>
</organism>
<dbReference type="InterPro" id="IPR037126">
    <property type="entry name" value="PdaC/RsiV-like_sf"/>
</dbReference>
<name>A9KNQ5_LACP7</name>
<dbReference type="RefSeq" id="WP_012199310.1">
    <property type="nucleotide sequence ID" value="NC_010001.1"/>
</dbReference>
<dbReference type="KEGG" id="cpy:Cphy_1278"/>
<protein>
    <recommendedName>
        <fullName evidence="5">DUF3298 domain-containing protein</fullName>
    </recommendedName>
</protein>
<dbReference type="Pfam" id="PF13739">
    <property type="entry name" value="PdaC"/>
    <property type="match status" value="1"/>
</dbReference>
<reference evidence="4" key="1">
    <citation type="submission" date="2007-11" db="EMBL/GenBank/DDBJ databases">
        <title>Complete genome sequence of Clostridium phytofermentans ISDg.</title>
        <authorList>
            <person name="Leschine S.B."/>
            <person name="Warnick T.A."/>
            <person name="Blanchard J.L."/>
            <person name="Schnell D.J."/>
            <person name="Petit E.L."/>
            <person name="LaTouf W.G."/>
            <person name="Copeland A."/>
            <person name="Lucas S."/>
            <person name="Lapidus A."/>
            <person name="Barry K."/>
            <person name="Glavina del Rio T."/>
            <person name="Dalin E."/>
            <person name="Tice H."/>
            <person name="Pitluck S."/>
            <person name="Kiss H."/>
            <person name="Brettin T."/>
            <person name="Bruce D."/>
            <person name="Detter J.C."/>
            <person name="Han C."/>
            <person name="Kuske C."/>
            <person name="Schmutz J."/>
            <person name="Larimer F."/>
            <person name="Land M."/>
            <person name="Hauser L."/>
            <person name="Kyrpides N."/>
            <person name="Kim E.A."/>
            <person name="Richardson P."/>
        </authorList>
    </citation>
    <scope>NUCLEOTIDE SEQUENCE [LARGE SCALE GENOMIC DNA]</scope>
    <source>
        <strain evidence="4">ATCC 700394 / DSM 18823 / ISDg</strain>
    </source>
</reference>
<accession>A9KNQ5</accession>
<dbReference type="Proteomes" id="UP000000370">
    <property type="component" value="Chromosome"/>
</dbReference>
<dbReference type="eggNOG" id="COG5513">
    <property type="taxonomic scope" value="Bacteria"/>
</dbReference>
<evidence type="ECO:0000313" key="3">
    <source>
        <dbReference type="EMBL" id="ABX41656.1"/>
    </source>
</evidence>
<feature type="domain" description="DUF3298" evidence="1">
    <location>
        <begin position="153"/>
        <end position="221"/>
    </location>
</feature>
<dbReference type="Gene3D" id="3.30.565.40">
    <property type="entry name" value="Fervidobacterium nodosum Rt17-B1 like"/>
    <property type="match status" value="1"/>
</dbReference>
<evidence type="ECO:0000259" key="2">
    <source>
        <dbReference type="Pfam" id="PF13739"/>
    </source>
</evidence>
<dbReference type="OrthoDB" id="5637at2"/>
<dbReference type="InterPro" id="IPR025303">
    <property type="entry name" value="PdaC"/>
</dbReference>
<sequence length="227" mass="25987">MMQEGKGETLLKHTKKKTVTDEGGKLDLLECSYGYPQILTNKEDSPQAKVNKDITRVMDQRYQSNCEEALVNALYIVDLVSVPNDGLIGPSWFPLKASVTYRVTFNQHGILSIVFLEFRWYGGAHPMTEQFSMTYNVETGKQITAPEILGESEDEVKKQIASGFTKQFEKDPDKFFPDSIKDLAKLKFEYRFYLKGDNIVFYFNPYEIGPFASGILEYSMPILKKKQ</sequence>